<feature type="signal peptide" evidence="1">
    <location>
        <begin position="1"/>
        <end position="27"/>
    </location>
</feature>
<keyword evidence="2" id="KW-0131">Cell cycle</keyword>
<keyword evidence="3" id="KW-1185">Reference proteome</keyword>
<evidence type="ECO:0000256" key="1">
    <source>
        <dbReference type="SAM" id="SignalP"/>
    </source>
</evidence>
<reference evidence="2 3" key="1">
    <citation type="submission" date="2021-03" db="EMBL/GenBank/DDBJ databases">
        <title>The first data on the complete genome of the tetrodotoxin-producing bacterium.</title>
        <authorList>
            <person name="Melnikova D.I."/>
            <person name="Nijland R."/>
            <person name="Magarlamov T.Y."/>
        </authorList>
    </citation>
    <scope>NUCLEOTIDE SEQUENCE [LARGE SCALE GENOMIC DNA]</scope>
    <source>
        <strain evidence="2 3">1839</strain>
    </source>
</reference>
<dbReference type="NCBIfam" id="TIGR04088">
    <property type="entry name" value="cognate_SipW"/>
    <property type="match status" value="1"/>
</dbReference>
<keyword evidence="2" id="KW-0132">Cell division</keyword>
<dbReference type="Proteomes" id="UP000679247">
    <property type="component" value="Chromosome"/>
</dbReference>
<dbReference type="InterPro" id="IPR022121">
    <property type="entry name" value="Peptidase_M73_camelysin"/>
</dbReference>
<name>A0ABX8FE75_9BACI</name>
<dbReference type="GO" id="GO:0051301">
    <property type="term" value="P:cell division"/>
    <property type="evidence" value="ECO:0007669"/>
    <property type="project" value="UniProtKB-KW"/>
</dbReference>
<organism evidence="2 3">
    <name type="scientific">Cytobacillus gottheilii</name>
    <dbReference type="NCBI Taxonomy" id="859144"/>
    <lineage>
        <taxon>Bacteria</taxon>
        <taxon>Bacillati</taxon>
        <taxon>Bacillota</taxon>
        <taxon>Bacilli</taxon>
        <taxon>Bacillales</taxon>
        <taxon>Bacillaceae</taxon>
        <taxon>Cytobacillus</taxon>
    </lineage>
</organism>
<proteinExistence type="predicted"/>
<accession>A0ABX8FE75</accession>
<sequence>MNIKKKLAAGVLSSALGFSLVAGGTFAYFSDQETAESSFAAGTLDLEINKENIIKIDNLKPGDYAFRAFELKNAGSLNIKDILLQSEYEVYDKKGDNNGKDFGEHIIVQYLYNVSGGEQVIFTESLANLTNNPVQVLENMPAGARNATKFTVQFKFIDNGQDQNIYQGDALELKWTFKANQEAGSSR</sequence>
<dbReference type="RefSeq" id="WP_214477812.1">
    <property type="nucleotide sequence ID" value="NZ_CANKUS010000033.1"/>
</dbReference>
<gene>
    <name evidence="2" type="ORF">J1899_04215</name>
</gene>
<feature type="chain" id="PRO_5045816303" evidence="1">
    <location>
        <begin position="28"/>
        <end position="187"/>
    </location>
</feature>
<keyword evidence="1" id="KW-0732">Signal</keyword>
<protein>
    <submittedName>
        <fullName evidence="2">Cell division protein FtsN</fullName>
    </submittedName>
</protein>
<dbReference type="EMBL" id="CP071709">
    <property type="protein sequence ID" value="QVY62317.1"/>
    <property type="molecule type" value="Genomic_DNA"/>
</dbReference>
<evidence type="ECO:0000313" key="3">
    <source>
        <dbReference type="Proteomes" id="UP000679247"/>
    </source>
</evidence>
<dbReference type="InterPro" id="IPR023833">
    <property type="entry name" value="Signal_pept_SipW-depend-type"/>
</dbReference>
<dbReference type="Pfam" id="PF12389">
    <property type="entry name" value="Peptidase_M73"/>
    <property type="match status" value="1"/>
</dbReference>
<evidence type="ECO:0000313" key="2">
    <source>
        <dbReference type="EMBL" id="QVY62317.1"/>
    </source>
</evidence>